<evidence type="ECO:0000256" key="4">
    <source>
        <dbReference type="ARBA" id="ARBA00022679"/>
    </source>
</evidence>
<dbReference type="Gene3D" id="3.90.470.20">
    <property type="entry name" value="4'-phosphopantetheinyl transferase domain"/>
    <property type="match status" value="2"/>
</dbReference>
<comment type="similarity">
    <text evidence="1">Belongs to the P-Pant transferase superfamily. AcpS family.</text>
</comment>
<keyword evidence="11" id="KW-1185">Reference proteome</keyword>
<evidence type="ECO:0000256" key="7">
    <source>
        <dbReference type="ARBA" id="ARBA00048641"/>
    </source>
</evidence>
<dbReference type="PANTHER" id="PTHR12215">
    <property type="entry name" value="PHOSPHOPANTETHEINE TRANSFERASE"/>
    <property type="match status" value="1"/>
</dbReference>
<dbReference type="InterPro" id="IPR008278">
    <property type="entry name" value="4-PPantetheinyl_Trfase_dom"/>
</dbReference>
<dbReference type="SUPFAM" id="SSF56214">
    <property type="entry name" value="4'-phosphopantetheinyl transferase"/>
    <property type="match status" value="2"/>
</dbReference>
<sequence>MTNNSIRWAFNFAKWNPSYLEMAFAFSIIQSEEKERLMRFVFKKDVKASLLGRLMMRKFISESTGKQYEEILIARDDRGKPFFEEKDCPRVYFNVSHQGSFTVLAGEVGDLKLGVDVMKLEYTGGKPLNEFFTLMSKHFSLSEWDAIKDFKNEHQQIYMFCRLWCLKESYVKAVGVGITVNLGDISFKINSKYLNKYYINKDTELYVKGNKLDWVFEEMLIDDEHCVSVALSKNTDKDIIFKQLDFEYFKQNCVPMLGDNAWSAQESDFDQYFIIDLGRVMNVTRVWTRGRPHSNEYVMEYRISYGTNDLDYADYKESGGDIMVSKDKRYGCRGGFSKNNTPSRALTFILENLQ</sequence>
<keyword evidence="4" id="KW-0808">Transferase</keyword>
<dbReference type="InterPro" id="IPR050559">
    <property type="entry name" value="P-Pant_transferase_sf"/>
</dbReference>
<feature type="domain" description="F5/8 type C" evidence="9">
    <location>
        <begin position="259"/>
        <end position="318"/>
    </location>
</feature>
<comment type="caution">
    <text evidence="10">The sequence shown here is derived from an EMBL/GenBank/DDBJ whole genome shotgun (WGS) entry which is preliminary data.</text>
</comment>
<dbReference type="Proteomes" id="UP001162164">
    <property type="component" value="Unassembled WGS sequence"/>
</dbReference>
<dbReference type="SUPFAM" id="SSF49785">
    <property type="entry name" value="Galactose-binding domain-like"/>
    <property type="match status" value="1"/>
</dbReference>
<evidence type="ECO:0000256" key="8">
    <source>
        <dbReference type="ARBA" id="ARBA00048794"/>
    </source>
</evidence>
<comment type="catalytic activity">
    <reaction evidence="7">
        <text>apo-[ACP] + CoA = holo-[ACP] + adenosine 3',5'-bisphosphate + H(+)</text>
        <dbReference type="Rhea" id="RHEA:12068"/>
        <dbReference type="Rhea" id="RHEA-COMP:9685"/>
        <dbReference type="Rhea" id="RHEA-COMP:9690"/>
        <dbReference type="ChEBI" id="CHEBI:15378"/>
        <dbReference type="ChEBI" id="CHEBI:29999"/>
        <dbReference type="ChEBI" id="CHEBI:57287"/>
        <dbReference type="ChEBI" id="CHEBI:58343"/>
        <dbReference type="ChEBI" id="CHEBI:64479"/>
        <dbReference type="EC" id="2.7.8.7"/>
    </reaction>
    <physiologicalReaction direction="left-to-right" evidence="7">
        <dbReference type="Rhea" id="RHEA:12069"/>
    </physiologicalReaction>
</comment>
<organism evidence="10 11">
    <name type="scientific">Molorchus minor</name>
    <dbReference type="NCBI Taxonomy" id="1323400"/>
    <lineage>
        <taxon>Eukaryota</taxon>
        <taxon>Metazoa</taxon>
        <taxon>Ecdysozoa</taxon>
        <taxon>Arthropoda</taxon>
        <taxon>Hexapoda</taxon>
        <taxon>Insecta</taxon>
        <taxon>Pterygota</taxon>
        <taxon>Neoptera</taxon>
        <taxon>Endopterygota</taxon>
        <taxon>Coleoptera</taxon>
        <taxon>Polyphaga</taxon>
        <taxon>Cucujiformia</taxon>
        <taxon>Chrysomeloidea</taxon>
        <taxon>Cerambycidae</taxon>
        <taxon>Lamiinae</taxon>
        <taxon>Monochamini</taxon>
        <taxon>Molorchus</taxon>
    </lineage>
</organism>
<evidence type="ECO:0000259" key="9">
    <source>
        <dbReference type="PROSITE" id="PS50022"/>
    </source>
</evidence>
<accession>A0ABQ9K4B9</accession>
<evidence type="ECO:0000313" key="10">
    <source>
        <dbReference type="EMBL" id="KAJ8985426.1"/>
    </source>
</evidence>
<dbReference type="PANTHER" id="PTHR12215:SF10">
    <property type="entry name" value="L-AMINOADIPATE-SEMIALDEHYDE DEHYDROGENASE-PHOSPHOPANTETHEINYL TRANSFERASE"/>
    <property type="match status" value="1"/>
</dbReference>
<evidence type="ECO:0000313" key="11">
    <source>
        <dbReference type="Proteomes" id="UP001162164"/>
    </source>
</evidence>
<evidence type="ECO:0000256" key="6">
    <source>
        <dbReference type="ARBA" id="ARBA00033443"/>
    </source>
</evidence>
<dbReference type="EC" id="2.7.8.7" evidence="2"/>
<gene>
    <name evidence="10" type="ORF">NQ317_017056</name>
</gene>
<evidence type="ECO:0000256" key="2">
    <source>
        <dbReference type="ARBA" id="ARBA00013172"/>
    </source>
</evidence>
<dbReference type="InterPro" id="IPR037143">
    <property type="entry name" value="4-PPantetheinyl_Trfase_dom_sf"/>
</dbReference>
<proteinExistence type="inferred from homology"/>
<name>A0ABQ9K4B9_9CUCU</name>
<dbReference type="InterPro" id="IPR008979">
    <property type="entry name" value="Galactose-bd-like_sf"/>
</dbReference>
<dbReference type="InterPro" id="IPR055066">
    <property type="entry name" value="AASDHPPT_N"/>
</dbReference>
<dbReference type="Pfam" id="PF01648">
    <property type="entry name" value="ACPS"/>
    <property type="match status" value="1"/>
</dbReference>
<evidence type="ECO:0000256" key="5">
    <source>
        <dbReference type="ARBA" id="ARBA00030484"/>
    </source>
</evidence>
<comment type="catalytic activity">
    <reaction evidence="8">
        <text>apo-[ACP] + acetyl-CoA = acetyl-[ACP] + adenosine 3',5'-bisphosphate + H(+)</text>
        <dbReference type="Rhea" id="RHEA:46564"/>
        <dbReference type="Rhea" id="RHEA-COMP:9621"/>
        <dbReference type="Rhea" id="RHEA-COMP:9690"/>
        <dbReference type="ChEBI" id="CHEBI:15378"/>
        <dbReference type="ChEBI" id="CHEBI:29999"/>
        <dbReference type="ChEBI" id="CHEBI:57288"/>
        <dbReference type="ChEBI" id="CHEBI:58343"/>
        <dbReference type="ChEBI" id="CHEBI:78446"/>
    </reaction>
    <physiologicalReaction direction="left-to-right" evidence="8">
        <dbReference type="Rhea" id="RHEA:46565"/>
    </physiologicalReaction>
</comment>
<dbReference type="InterPro" id="IPR000421">
    <property type="entry name" value="FA58C"/>
</dbReference>
<dbReference type="PROSITE" id="PS50022">
    <property type="entry name" value="FA58C_3"/>
    <property type="match status" value="1"/>
</dbReference>
<dbReference type="Gene3D" id="2.60.120.260">
    <property type="entry name" value="Galactose-binding domain-like"/>
    <property type="match status" value="1"/>
</dbReference>
<evidence type="ECO:0000256" key="1">
    <source>
        <dbReference type="ARBA" id="ARBA00006195"/>
    </source>
</evidence>
<protein>
    <recommendedName>
        <fullName evidence="3">L-aminoadipate-semialdehyde dehydrogenase-phosphopantetheinyl transferase</fullName>
        <ecNumber evidence="2">2.7.8.7</ecNumber>
    </recommendedName>
    <alternativeName>
        <fullName evidence="5">4'-phosphopantetheinyl transferase</fullName>
    </alternativeName>
    <alternativeName>
        <fullName evidence="6">Alpha-aminoadipic semialdehyde dehydrogenase-phosphopantetheinyl transferase</fullName>
    </alternativeName>
</protein>
<dbReference type="Pfam" id="PF22624">
    <property type="entry name" value="AASDHPPT_N"/>
    <property type="match status" value="1"/>
</dbReference>
<dbReference type="EMBL" id="JAPWTJ010000014">
    <property type="protein sequence ID" value="KAJ8985426.1"/>
    <property type="molecule type" value="Genomic_DNA"/>
</dbReference>
<dbReference type="Pfam" id="PF00754">
    <property type="entry name" value="F5_F8_type_C"/>
    <property type="match status" value="1"/>
</dbReference>
<reference evidence="10" key="1">
    <citation type="journal article" date="2023" name="Insect Mol. Biol.">
        <title>Genome sequencing provides insights into the evolution of gene families encoding plant cell wall-degrading enzymes in longhorned beetles.</title>
        <authorList>
            <person name="Shin N.R."/>
            <person name="Okamura Y."/>
            <person name="Kirsch R."/>
            <person name="Pauchet Y."/>
        </authorList>
    </citation>
    <scope>NUCLEOTIDE SEQUENCE</scope>
    <source>
        <strain evidence="10">MMC_N1</strain>
    </source>
</reference>
<evidence type="ECO:0000256" key="3">
    <source>
        <dbReference type="ARBA" id="ARBA00016301"/>
    </source>
</evidence>